<dbReference type="Proteomes" id="UP001440599">
    <property type="component" value="Unassembled WGS sequence"/>
</dbReference>
<evidence type="ECO:0008006" key="3">
    <source>
        <dbReference type="Google" id="ProtNLM"/>
    </source>
</evidence>
<organism evidence="1 2">
    <name type="scientific">Flavonifractor hominis</name>
    <dbReference type="NCBI Taxonomy" id="3133178"/>
    <lineage>
        <taxon>Bacteria</taxon>
        <taxon>Bacillati</taxon>
        <taxon>Bacillota</taxon>
        <taxon>Clostridia</taxon>
        <taxon>Eubacteriales</taxon>
        <taxon>Oscillospiraceae</taxon>
        <taxon>Flavonifractor</taxon>
    </lineage>
</organism>
<protein>
    <recommendedName>
        <fullName evidence="3">Phospholipid/glycerol acyltransferase domain-containing protein</fullName>
    </recommendedName>
</protein>
<dbReference type="RefSeq" id="WP_349139874.1">
    <property type="nucleotide sequence ID" value="NZ_JBBMFT010000003.1"/>
</dbReference>
<evidence type="ECO:0000313" key="1">
    <source>
        <dbReference type="EMBL" id="MEQ2456282.1"/>
    </source>
</evidence>
<keyword evidence="2" id="KW-1185">Reference proteome</keyword>
<reference evidence="1 2" key="1">
    <citation type="submission" date="2024-03" db="EMBL/GenBank/DDBJ databases">
        <title>Human intestinal bacterial collection.</title>
        <authorList>
            <person name="Pauvert C."/>
            <person name="Hitch T.C.A."/>
            <person name="Clavel T."/>
        </authorList>
    </citation>
    <scope>NUCLEOTIDE SEQUENCE [LARGE SCALE GENOMIC DNA]</scope>
    <source>
        <strain evidence="1 2">CLA-AP-H34</strain>
    </source>
</reference>
<dbReference type="EMBL" id="JBBMFT010000003">
    <property type="protein sequence ID" value="MEQ2456282.1"/>
    <property type="molecule type" value="Genomic_DNA"/>
</dbReference>
<comment type="caution">
    <text evidence="1">The sequence shown here is derived from an EMBL/GenBank/DDBJ whole genome shotgun (WGS) entry which is preliminary data.</text>
</comment>
<sequence length="420" mass="48230">MKRPIDTTPFDRERIPPPQNPLIMPALWAFCWLQTRPGRLRIRKVNMQGIRPPFLVLATHHAFMDFYVTPLALFPHRANYVSELEGFEYYGEWAYRQVGCLGTRKFVNDLALVRNIRRVMERGGILVLYPEARYANVGVSAPLPPSTGKLAKYLKVPVVTLNMKGNYLQSPIWNLKRRKGVRLEATLTGLYTPQQLEQATAEQVQEGIRKELEYDEYAWQEQTGQRIAAPWRAEGLEMPLYQCPVCGTEFHMHSQGAELFCGNCSSRWRMTELGQLEGPRFSRIPDWYAWEQEQVGKALAAGCYGLDLAVHVESLPNAVNFIDLGTGRLRHGPEGFELTVTDYGQTEPRTLRFPARATFSLHTEYDYRGKGQCITLSTPDNTYFIYPLEPGFNATKLQFATEQLWQNCQSERRRRAEALK</sequence>
<accession>A0ABV1EQW0</accession>
<gene>
    <name evidence="1" type="ORF">WMO45_07085</name>
</gene>
<proteinExistence type="predicted"/>
<evidence type="ECO:0000313" key="2">
    <source>
        <dbReference type="Proteomes" id="UP001440599"/>
    </source>
</evidence>
<name>A0ABV1EQW0_9FIRM</name>